<sequence length="52" mass="6042">MMPPFDIALLHHTAVRYARDTTQPRIEPMAGSLIWCWVLRMLARHIGRGQRA</sequence>
<protein>
    <submittedName>
        <fullName evidence="1">Uncharacterized protein</fullName>
    </submittedName>
</protein>
<dbReference type="STRING" id="985054.SAMN05444358_10769"/>
<keyword evidence="2" id="KW-1185">Reference proteome</keyword>
<dbReference type="Proteomes" id="UP000183400">
    <property type="component" value="Unassembled WGS sequence"/>
</dbReference>
<gene>
    <name evidence="1" type="ORF">SAMN05444358_10769</name>
</gene>
<dbReference type="EMBL" id="FNNP01000007">
    <property type="protein sequence ID" value="SDX55428.1"/>
    <property type="molecule type" value="Genomic_DNA"/>
</dbReference>
<evidence type="ECO:0000313" key="2">
    <source>
        <dbReference type="Proteomes" id="UP000183400"/>
    </source>
</evidence>
<name>A0A1H3CNG9_9RHOB</name>
<proteinExistence type="predicted"/>
<evidence type="ECO:0000313" key="1">
    <source>
        <dbReference type="EMBL" id="SDX55428.1"/>
    </source>
</evidence>
<dbReference type="AlphaFoldDB" id="A0A1H3CNG9"/>
<organism evidence="1 2">
    <name type="scientific">Ruegeria halocynthiae</name>
    <dbReference type="NCBI Taxonomy" id="985054"/>
    <lineage>
        <taxon>Bacteria</taxon>
        <taxon>Pseudomonadati</taxon>
        <taxon>Pseudomonadota</taxon>
        <taxon>Alphaproteobacteria</taxon>
        <taxon>Rhodobacterales</taxon>
        <taxon>Roseobacteraceae</taxon>
        <taxon>Ruegeria</taxon>
    </lineage>
</organism>
<reference evidence="2" key="1">
    <citation type="submission" date="2016-10" db="EMBL/GenBank/DDBJ databases">
        <authorList>
            <person name="Varghese N."/>
            <person name="Submissions S."/>
        </authorList>
    </citation>
    <scope>NUCLEOTIDE SEQUENCE [LARGE SCALE GENOMIC DNA]</scope>
    <source>
        <strain evidence="2">DSM 27839</strain>
    </source>
</reference>
<accession>A0A1H3CNG9</accession>